<feature type="region of interest" description="Disordered" evidence="3">
    <location>
        <begin position="1"/>
        <end position="127"/>
    </location>
</feature>
<feature type="domain" description="RRM" evidence="4">
    <location>
        <begin position="253"/>
        <end position="370"/>
    </location>
</feature>
<evidence type="ECO:0000256" key="3">
    <source>
        <dbReference type="SAM" id="MobiDB-lite"/>
    </source>
</evidence>
<dbReference type="InterPro" id="IPR000504">
    <property type="entry name" value="RRM_dom"/>
</dbReference>
<evidence type="ECO:0000256" key="2">
    <source>
        <dbReference type="PROSITE-ProRule" id="PRU00176"/>
    </source>
</evidence>
<dbReference type="GO" id="GO:0003723">
    <property type="term" value="F:RNA binding"/>
    <property type="evidence" value="ECO:0007669"/>
    <property type="project" value="UniProtKB-UniRule"/>
</dbReference>
<protein>
    <recommendedName>
        <fullName evidence="4">RRM domain-containing protein</fullName>
    </recommendedName>
</protein>
<feature type="compositionally biased region" description="Basic and acidic residues" evidence="3">
    <location>
        <begin position="77"/>
        <end position="108"/>
    </location>
</feature>
<accession>A0A1Y2B8P4</accession>
<evidence type="ECO:0000259" key="4">
    <source>
        <dbReference type="PROSITE" id="PS50102"/>
    </source>
</evidence>
<dbReference type="Gene3D" id="3.30.70.330">
    <property type="match status" value="2"/>
</dbReference>
<dbReference type="STRING" id="71784.A0A1Y2B8P4"/>
<evidence type="ECO:0000313" key="6">
    <source>
        <dbReference type="Proteomes" id="UP000193986"/>
    </source>
</evidence>
<dbReference type="PROSITE" id="PS50102">
    <property type="entry name" value="RRM"/>
    <property type="match status" value="2"/>
</dbReference>
<dbReference type="SMART" id="SM00360">
    <property type="entry name" value="RRM"/>
    <property type="match status" value="2"/>
</dbReference>
<keyword evidence="1 2" id="KW-0694">RNA-binding</keyword>
<dbReference type="Proteomes" id="UP000193986">
    <property type="component" value="Unassembled WGS sequence"/>
</dbReference>
<name>A0A1Y2B8P4_9TREE</name>
<feature type="region of interest" description="Disordered" evidence="3">
    <location>
        <begin position="368"/>
        <end position="456"/>
    </location>
</feature>
<feature type="compositionally biased region" description="Polar residues" evidence="3">
    <location>
        <begin position="1"/>
        <end position="13"/>
    </location>
</feature>
<evidence type="ECO:0000313" key="5">
    <source>
        <dbReference type="EMBL" id="ORY31218.1"/>
    </source>
</evidence>
<feature type="domain" description="RRM" evidence="4">
    <location>
        <begin position="130"/>
        <end position="221"/>
    </location>
</feature>
<dbReference type="SUPFAM" id="SSF54928">
    <property type="entry name" value="RNA-binding domain, RBD"/>
    <property type="match status" value="2"/>
</dbReference>
<dbReference type="InterPro" id="IPR035979">
    <property type="entry name" value="RBD_domain_sf"/>
</dbReference>
<reference evidence="5 6" key="1">
    <citation type="submission" date="2016-07" db="EMBL/GenBank/DDBJ databases">
        <title>Pervasive Adenine N6-methylation of Active Genes in Fungi.</title>
        <authorList>
            <consortium name="DOE Joint Genome Institute"/>
            <person name="Mondo S.J."/>
            <person name="Dannebaum R.O."/>
            <person name="Kuo R.C."/>
            <person name="Labutti K."/>
            <person name="Haridas S."/>
            <person name="Kuo A."/>
            <person name="Salamov A."/>
            <person name="Ahrendt S.R."/>
            <person name="Lipzen A."/>
            <person name="Sullivan W."/>
            <person name="Andreopoulos W.B."/>
            <person name="Clum A."/>
            <person name="Lindquist E."/>
            <person name="Daum C."/>
            <person name="Ramamoorthy G.K."/>
            <person name="Gryganskyi A."/>
            <person name="Culley D."/>
            <person name="Magnuson J.K."/>
            <person name="James T.Y."/>
            <person name="O'Malley M.A."/>
            <person name="Stajich J.E."/>
            <person name="Spatafora J.W."/>
            <person name="Visel A."/>
            <person name="Grigoriev I.V."/>
        </authorList>
    </citation>
    <scope>NUCLEOTIDE SEQUENCE [LARGE SCALE GENOMIC DNA]</scope>
    <source>
        <strain evidence="5 6">68-887.2</strain>
    </source>
</reference>
<dbReference type="FunCoup" id="A0A1Y2B8P4">
    <property type="interactions" value="306"/>
</dbReference>
<feature type="compositionally biased region" description="Acidic residues" evidence="3">
    <location>
        <begin position="56"/>
        <end position="68"/>
    </location>
</feature>
<gene>
    <name evidence="5" type="ORF">BCR39DRAFT_526969</name>
</gene>
<dbReference type="InterPro" id="IPR012677">
    <property type="entry name" value="Nucleotide-bd_a/b_plait_sf"/>
</dbReference>
<dbReference type="EMBL" id="MCFC01000016">
    <property type="protein sequence ID" value="ORY31218.1"/>
    <property type="molecule type" value="Genomic_DNA"/>
</dbReference>
<dbReference type="PANTHER" id="PTHR23236">
    <property type="entry name" value="EUKARYOTIC TRANSLATION INITIATION FACTOR 4B/4H"/>
    <property type="match status" value="1"/>
</dbReference>
<feature type="region of interest" description="Disordered" evidence="3">
    <location>
        <begin position="280"/>
        <end position="317"/>
    </location>
</feature>
<proteinExistence type="predicted"/>
<keyword evidence="6" id="KW-1185">Reference proteome</keyword>
<feature type="compositionally biased region" description="Basic and acidic residues" evidence="3">
    <location>
        <begin position="434"/>
        <end position="447"/>
    </location>
</feature>
<sequence>MSKSLKSGRTPEQQAARDARKAAKAAASVSGEVEVATEADTSNEAESSRKRRRKDDDEENEDELEVDLEAPTPLSKAEARAAKKREKRGEAPKEKKNEKADKPKRDKDGDADDGGGSPVKEKNKAKVKQNSIWIGNLSFKTTQEALRGFFVKGLATLGSDAGEDVVTRINMPKKPGKGAFATENKGFAYVDFATEELQKLAVGLSEGMLEGRRVLIKLGDDHQPKPDARTPKPVGIKAEDRGIVKKQIHPESATLFVGNLPFDATEEGLRDLIESNAASVPSTEAAAVKKDEQEPGAEGGEEKEAPVIGTRGGKNSGLRKVRLGAFEDTGRCKGFAFLDFLTPGHATAALSNRKNHFYSERRLTLQYASESATKRSGGGAKKPPVDAGRPGKRPRPSQAGDDHTHAAEDSAPANKESSQAPFDEAESSAKRSKPVGDVRGKKWEATGRPRPGAALAMAKREKVGIVEGKGEKITFD</sequence>
<organism evidence="5 6">
    <name type="scientific">Naematelia encephala</name>
    <dbReference type="NCBI Taxonomy" id="71784"/>
    <lineage>
        <taxon>Eukaryota</taxon>
        <taxon>Fungi</taxon>
        <taxon>Dikarya</taxon>
        <taxon>Basidiomycota</taxon>
        <taxon>Agaricomycotina</taxon>
        <taxon>Tremellomycetes</taxon>
        <taxon>Tremellales</taxon>
        <taxon>Naemateliaceae</taxon>
        <taxon>Naematelia</taxon>
    </lineage>
</organism>
<evidence type="ECO:0000256" key="1">
    <source>
        <dbReference type="ARBA" id="ARBA00022884"/>
    </source>
</evidence>
<dbReference type="PANTHER" id="PTHR23236:SF95">
    <property type="entry name" value="NUCLEOLAR PROTEIN 13"/>
    <property type="match status" value="1"/>
</dbReference>
<dbReference type="InParanoid" id="A0A1Y2B8P4"/>
<dbReference type="GO" id="GO:0005730">
    <property type="term" value="C:nucleolus"/>
    <property type="evidence" value="ECO:0007669"/>
    <property type="project" value="TreeGrafter"/>
</dbReference>
<dbReference type="OrthoDB" id="439808at2759"/>
<dbReference type="AlphaFoldDB" id="A0A1Y2B8P4"/>
<comment type="caution">
    <text evidence="5">The sequence shown here is derived from an EMBL/GenBank/DDBJ whole genome shotgun (WGS) entry which is preliminary data.</text>
</comment>